<dbReference type="EMBL" id="JALJOQ010000045">
    <property type="protein sequence ID" value="KAK9805082.1"/>
    <property type="molecule type" value="Genomic_DNA"/>
</dbReference>
<feature type="compositionally biased region" description="Polar residues" evidence="2">
    <location>
        <begin position="210"/>
        <end position="222"/>
    </location>
</feature>
<evidence type="ECO:0000256" key="2">
    <source>
        <dbReference type="SAM" id="MobiDB-lite"/>
    </source>
</evidence>
<dbReference type="AlphaFoldDB" id="A0AAW1P891"/>
<keyword evidence="4" id="KW-1185">Reference proteome</keyword>
<feature type="region of interest" description="Disordered" evidence="2">
    <location>
        <begin position="1"/>
        <end position="25"/>
    </location>
</feature>
<protein>
    <submittedName>
        <fullName evidence="3">Uncharacterized protein</fullName>
    </submittedName>
</protein>
<keyword evidence="1" id="KW-0175">Coiled coil</keyword>
<reference evidence="3 4" key="1">
    <citation type="journal article" date="2024" name="Nat. Commun.">
        <title>Phylogenomics reveals the evolutionary origins of lichenization in chlorophyte algae.</title>
        <authorList>
            <person name="Puginier C."/>
            <person name="Libourel C."/>
            <person name="Otte J."/>
            <person name="Skaloud P."/>
            <person name="Haon M."/>
            <person name="Grisel S."/>
            <person name="Petersen M."/>
            <person name="Berrin J.G."/>
            <person name="Delaux P.M."/>
            <person name="Dal Grande F."/>
            <person name="Keller J."/>
        </authorList>
    </citation>
    <scope>NUCLEOTIDE SEQUENCE [LARGE SCALE GENOMIC DNA]</scope>
    <source>
        <strain evidence="3 4">SAG 2036</strain>
    </source>
</reference>
<sequence>MAASHTHPAVKKSRPPLPEPDPQTLSQPYTWFRSSAEMGTHLVLQAYILDQPSRADLNTMKVRGKLALKDFWLKSGASKLTMLVIKRDSSGRLYVHKSKSCQLQSDCRRFVVEVLCLEAEGQPLKPTTLQVYTSQNMKDAGVSQSADHKGACYRKGGADMILAGIAACYQENDVITWKGPIWKDKLEGWFRESCQEYVAAEQVGRDGTTLQDVQPANSNAGMPQQGVGTGMPPASSNAEPGAARRPAASQLPTSIWTGSGSVLREAGTLRPQRRPQGGQQWLAGRSTLEIERAPSPEPRGTPAHDSGADQGGGATPEDGARRARARARATSTVPEARSSPVTTHAKSHAAKQTASTARRILPLLSVAVLLLGVCWGGYAGYQTYTGLKEQVKELGHANQLQHAALQNLTATNLQNLTAERQGHGTELRQLKGGYEAKLAAARQHNSTLAAELSAAGHALDAQQMQLQAADSRSDTLQAALDAAKQQLAVLQEEKAQALKKPVGCWQHAQALAVAGFGLCQSTVAGYMTLPGILKVVIGMGCLCVCCVSYADRCCASALRKDEAQKPLQLLTKQVQVLQLHEDMLWKQRHMLCEQLDSEQDSMGSANISFADKTKQLDAALSTEKERAMCWQARAANLVQYAESVQDTATRKEKQMADQAAKWCLEEYEVRLAQAREAEEKYKNLKAGLLRSGNYQAARRYKTPEGTRQDSETGRLQPPGDPSLASLAHVPSFSWSCCVGVVQQQQRLIGSTSLADGESGVPLKVMKGHELRSHSSQQQSCFQVCTQYIAVPLQALQGIIGAA</sequence>
<evidence type="ECO:0000313" key="3">
    <source>
        <dbReference type="EMBL" id="KAK9805082.1"/>
    </source>
</evidence>
<name>A0AAW1P891_9CHLO</name>
<feature type="region of interest" description="Disordered" evidence="2">
    <location>
        <begin position="696"/>
        <end position="721"/>
    </location>
</feature>
<proteinExistence type="predicted"/>
<accession>A0AAW1P891</accession>
<evidence type="ECO:0000256" key="1">
    <source>
        <dbReference type="SAM" id="Coils"/>
    </source>
</evidence>
<gene>
    <name evidence="3" type="ORF">WJX73_002809</name>
</gene>
<feature type="compositionally biased region" description="Polar residues" evidence="2">
    <location>
        <begin position="339"/>
        <end position="354"/>
    </location>
</feature>
<feature type="region of interest" description="Disordered" evidence="2">
    <location>
        <begin position="292"/>
        <end position="354"/>
    </location>
</feature>
<dbReference type="Proteomes" id="UP001465755">
    <property type="component" value="Unassembled WGS sequence"/>
</dbReference>
<feature type="compositionally biased region" description="Basic and acidic residues" evidence="2">
    <location>
        <begin position="701"/>
        <end position="712"/>
    </location>
</feature>
<evidence type="ECO:0000313" key="4">
    <source>
        <dbReference type="Proteomes" id="UP001465755"/>
    </source>
</evidence>
<feature type="region of interest" description="Disordered" evidence="2">
    <location>
        <begin position="210"/>
        <end position="260"/>
    </location>
</feature>
<comment type="caution">
    <text evidence="3">The sequence shown here is derived from an EMBL/GenBank/DDBJ whole genome shotgun (WGS) entry which is preliminary data.</text>
</comment>
<feature type="compositionally biased region" description="Polar residues" evidence="2">
    <location>
        <begin position="250"/>
        <end position="260"/>
    </location>
</feature>
<organism evidence="3 4">
    <name type="scientific">Symbiochloris irregularis</name>
    <dbReference type="NCBI Taxonomy" id="706552"/>
    <lineage>
        <taxon>Eukaryota</taxon>
        <taxon>Viridiplantae</taxon>
        <taxon>Chlorophyta</taxon>
        <taxon>core chlorophytes</taxon>
        <taxon>Trebouxiophyceae</taxon>
        <taxon>Trebouxiales</taxon>
        <taxon>Trebouxiaceae</taxon>
        <taxon>Symbiochloris</taxon>
    </lineage>
</organism>
<feature type="coiled-coil region" evidence="1">
    <location>
        <begin position="466"/>
        <end position="500"/>
    </location>
</feature>